<organism evidence="1 2">
    <name type="scientific">Trichonephila clavata</name>
    <name type="common">Joro spider</name>
    <name type="synonym">Nephila clavata</name>
    <dbReference type="NCBI Taxonomy" id="2740835"/>
    <lineage>
        <taxon>Eukaryota</taxon>
        <taxon>Metazoa</taxon>
        <taxon>Ecdysozoa</taxon>
        <taxon>Arthropoda</taxon>
        <taxon>Chelicerata</taxon>
        <taxon>Arachnida</taxon>
        <taxon>Araneae</taxon>
        <taxon>Araneomorphae</taxon>
        <taxon>Entelegynae</taxon>
        <taxon>Araneoidea</taxon>
        <taxon>Nephilidae</taxon>
        <taxon>Trichonephila</taxon>
    </lineage>
</organism>
<sequence>MPVSGKIIGWVREFPLNWLNIQFAQGQSDNLCHICVLIQLSAELWTWVQTSCMLVCSLVCRTGDGKDCLLILGQKFFRQNKFSQESGGRLTCFRYITISMPA</sequence>
<evidence type="ECO:0000313" key="2">
    <source>
        <dbReference type="Proteomes" id="UP000887116"/>
    </source>
</evidence>
<evidence type="ECO:0000313" key="1">
    <source>
        <dbReference type="EMBL" id="GFQ89926.1"/>
    </source>
</evidence>
<dbReference type="Proteomes" id="UP000887116">
    <property type="component" value="Unassembled WGS sequence"/>
</dbReference>
<keyword evidence="2" id="KW-1185">Reference proteome</keyword>
<protein>
    <submittedName>
        <fullName evidence="1">Uncharacterized protein</fullName>
    </submittedName>
</protein>
<dbReference type="OrthoDB" id="10365029at2759"/>
<gene>
    <name evidence="1" type="primary">AVEN_115102_1</name>
    <name evidence="1" type="ORF">TNCT_497081</name>
</gene>
<name>A0A8X6KZI8_TRICU</name>
<reference evidence="1" key="1">
    <citation type="submission" date="2020-07" db="EMBL/GenBank/DDBJ databases">
        <title>Multicomponent nature underlies the extraordinary mechanical properties of spider dragline silk.</title>
        <authorList>
            <person name="Kono N."/>
            <person name="Nakamura H."/>
            <person name="Mori M."/>
            <person name="Yoshida Y."/>
            <person name="Ohtoshi R."/>
            <person name="Malay A.D."/>
            <person name="Moran D.A.P."/>
            <person name="Tomita M."/>
            <person name="Numata K."/>
            <person name="Arakawa K."/>
        </authorList>
    </citation>
    <scope>NUCLEOTIDE SEQUENCE</scope>
</reference>
<proteinExistence type="predicted"/>
<accession>A0A8X6KZI8</accession>
<dbReference type="AlphaFoldDB" id="A0A8X6KZI8"/>
<dbReference type="EMBL" id="BMAO01003751">
    <property type="protein sequence ID" value="GFQ89926.1"/>
    <property type="molecule type" value="Genomic_DNA"/>
</dbReference>
<comment type="caution">
    <text evidence="1">The sequence shown here is derived from an EMBL/GenBank/DDBJ whole genome shotgun (WGS) entry which is preliminary data.</text>
</comment>